<name>A0ABD1S598_9LAMI</name>
<dbReference type="AlphaFoldDB" id="A0ABD1S598"/>
<dbReference type="EMBL" id="JBFOLJ010000011">
    <property type="protein sequence ID" value="KAL2495895.1"/>
    <property type="molecule type" value="Genomic_DNA"/>
</dbReference>
<evidence type="ECO:0000313" key="3">
    <source>
        <dbReference type="EMBL" id="KAL2495895.1"/>
    </source>
</evidence>
<sequence>MGLGNRVIGDKWSSKILWLCAIGSAIGFYMVAVERQTQNREKMLAESMRNAGSSADGVFALLIKLRQDSKNEKPNHVSSSQLRIAKIAARVGGSFNSTTSSVDHVGSVPGGDCGGGHGFYGDGDGPGNCCCESCGLGLGPKPGQLHGIEKDLVTRSCRVLVEAVERTEDGLTPAVTPNSNNNDRNSPPGAQPSWQRTGIAGLATSAWGVRFLDGAAE</sequence>
<accession>A0ABD1S598</accession>
<keyword evidence="2" id="KW-0472">Membrane</keyword>
<proteinExistence type="predicted"/>
<feature type="compositionally biased region" description="Low complexity" evidence="1">
    <location>
        <begin position="177"/>
        <end position="188"/>
    </location>
</feature>
<organism evidence="3 4">
    <name type="scientific">Forsythia ovata</name>
    <dbReference type="NCBI Taxonomy" id="205694"/>
    <lineage>
        <taxon>Eukaryota</taxon>
        <taxon>Viridiplantae</taxon>
        <taxon>Streptophyta</taxon>
        <taxon>Embryophyta</taxon>
        <taxon>Tracheophyta</taxon>
        <taxon>Spermatophyta</taxon>
        <taxon>Magnoliopsida</taxon>
        <taxon>eudicotyledons</taxon>
        <taxon>Gunneridae</taxon>
        <taxon>Pentapetalae</taxon>
        <taxon>asterids</taxon>
        <taxon>lamiids</taxon>
        <taxon>Lamiales</taxon>
        <taxon>Oleaceae</taxon>
        <taxon>Forsythieae</taxon>
        <taxon>Forsythia</taxon>
    </lineage>
</organism>
<protein>
    <submittedName>
        <fullName evidence="3">Uncharacterized protein</fullName>
    </submittedName>
</protein>
<feature type="transmembrane region" description="Helical" evidence="2">
    <location>
        <begin position="16"/>
        <end position="33"/>
    </location>
</feature>
<feature type="region of interest" description="Disordered" evidence="1">
    <location>
        <begin position="168"/>
        <end position="194"/>
    </location>
</feature>
<evidence type="ECO:0000256" key="2">
    <source>
        <dbReference type="SAM" id="Phobius"/>
    </source>
</evidence>
<comment type="caution">
    <text evidence="3">The sequence shown here is derived from an EMBL/GenBank/DDBJ whole genome shotgun (WGS) entry which is preliminary data.</text>
</comment>
<evidence type="ECO:0000313" key="4">
    <source>
        <dbReference type="Proteomes" id="UP001604277"/>
    </source>
</evidence>
<keyword evidence="2" id="KW-1133">Transmembrane helix</keyword>
<evidence type="ECO:0000256" key="1">
    <source>
        <dbReference type="SAM" id="MobiDB-lite"/>
    </source>
</evidence>
<reference evidence="4" key="1">
    <citation type="submission" date="2024-07" db="EMBL/GenBank/DDBJ databases">
        <title>Two chromosome-level genome assemblies of Korean endemic species Abeliophyllum distichum and Forsythia ovata (Oleaceae).</title>
        <authorList>
            <person name="Jang H."/>
        </authorList>
    </citation>
    <scope>NUCLEOTIDE SEQUENCE [LARGE SCALE GENOMIC DNA]</scope>
</reference>
<keyword evidence="4" id="KW-1185">Reference proteome</keyword>
<gene>
    <name evidence="3" type="ORF">Fot_39652</name>
</gene>
<keyword evidence="2" id="KW-0812">Transmembrane</keyword>
<dbReference type="Proteomes" id="UP001604277">
    <property type="component" value="Unassembled WGS sequence"/>
</dbReference>